<evidence type="ECO:0000256" key="2">
    <source>
        <dbReference type="ARBA" id="ARBA00022481"/>
    </source>
</evidence>
<dbReference type="Pfam" id="PF00015">
    <property type="entry name" value="MCPsignal"/>
    <property type="match status" value="1"/>
</dbReference>
<keyword evidence="7" id="KW-0812">Transmembrane</keyword>
<dbReference type="PANTHER" id="PTHR43531:SF14">
    <property type="entry name" value="METHYL-ACCEPTING CHEMOTAXIS PROTEIN I-RELATED"/>
    <property type="match status" value="1"/>
</dbReference>
<evidence type="ECO:0000256" key="3">
    <source>
        <dbReference type="ARBA" id="ARBA00029447"/>
    </source>
</evidence>
<keyword evidence="4" id="KW-0807">Transducer</keyword>
<evidence type="ECO:0000256" key="4">
    <source>
        <dbReference type="PROSITE-ProRule" id="PRU00284"/>
    </source>
</evidence>
<dbReference type="InterPro" id="IPR004089">
    <property type="entry name" value="MCPsignal_dom"/>
</dbReference>
<evidence type="ECO:0000256" key="7">
    <source>
        <dbReference type="SAM" id="Phobius"/>
    </source>
</evidence>
<comment type="subcellular location">
    <subcellularLocation>
        <location evidence="1">Membrane</location>
    </subcellularLocation>
</comment>
<dbReference type="FunFam" id="3.30.450.20:FF:000075">
    <property type="entry name" value="Methyl-accepting chemotaxis protein"/>
    <property type="match status" value="1"/>
</dbReference>
<dbReference type="FunFam" id="1.10.287.950:FF:000001">
    <property type="entry name" value="Methyl-accepting chemotaxis sensory transducer"/>
    <property type="match status" value="1"/>
</dbReference>
<keyword evidence="11" id="KW-1185">Reference proteome</keyword>
<evidence type="ECO:0000259" key="9">
    <source>
        <dbReference type="PROSITE" id="PS50885"/>
    </source>
</evidence>
<keyword evidence="2" id="KW-0488">Methylation</keyword>
<evidence type="ECO:0000256" key="1">
    <source>
        <dbReference type="ARBA" id="ARBA00004370"/>
    </source>
</evidence>
<organism evidence="10 11">
    <name type="scientific">Azospira inquinata</name>
    <dbReference type="NCBI Taxonomy" id="2785627"/>
    <lineage>
        <taxon>Bacteria</taxon>
        <taxon>Pseudomonadati</taxon>
        <taxon>Pseudomonadota</taxon>
        <taxon>Betaproteobacteria</taxon>
        <taxon>Rhodocyclales</taxon>
        <taxon>Rhodocyclaceae</taxon>
        <taxon>Azospira</taxon>
    </lineage>
</organism>
<dbReference type="PROSITE" id="PS50111">
    <property type="entry name" value="CHEMOTAXIS_TRANSDUC_2"/>
    <property type="match status" value="1"/>
</dbReference>
<dbReference type="Proteomes" id="UP000683428">
    <property type="component" value="Chromosome"/>
</dbReference>
<dbReference type="SMART" id="SM00304">
    <property type="entry name" value="HAMP"/>
    <property type="match status" value="2"/>
</dbReference>
<feature type="domain" description="HAMP" evidence="9">
    <location>
        <begin position="106"/>
        <end position="158"/>
    </location>
</feature>
<dbReference type="Pfam" id="PF13188">
    <property type="entry name" value="PAS_8"/>
    <property type="match status" value="1"/>
</dbReference>
<evidence type="ECO:0000256" key="5">
    <source>
        <dbReference type="SAM" id="Coils"/>
    </source>
</evidence>
<comment type="similarity">
    <text evidence="3">Belongs to the methyl-accepting chemotaxis (MCP) protein family.</text>
</comment>
<name>A0A975XW67_9RHOO</name>
<keyword evidence="7" id="KW-0472">Membrane</keyword>
<evidence type="ECO:0000256" key="6">
    <source>
        <dbReference type="SAM" id="MobiDB-lite"/>
    </source>
</evidence>
<dbReference type="GO" id="GO:0006935">
    <property type="term" value="P:chemotaxis"/>
    <property type="evidence" value="ECO:0007669"/>
    <property type="project" value="TreeGrafter"/>
</dbReference>
<reference evidence="10" key="1">
    <citation type="submission" date="2020-11" db="EMBL/GenBank/DDBJ databases">
        <title>Azospira inquinata sp. nov.</title>
        <authorList>
            <person name="Moe W.M."/>
            <person name="Mikes M.C."/>
        </authorList>
    </citation>
    <scope>NUCLEOTIDE SEQUENCE</scope>
    <source>
        <strain evidence="10">Azo-3</strain>
    </source>
</reference>
<dbReference type="InterPro" id="IPR003660">
    <property type="entry name" value="HAMP_dom"/>
</dbReference>
<dbReference type="CDD" id="cd11386">
    <property type="entry name" value="MCP_signal"/>
    <property type="match status" value="1"/>
</dbReference>
<feature type="domain" description="HAMP" evidence="9">
    <location>
        <begin position="328"/>
        <end position="380"/>
    </location>
</feature>
<dbReference type="SMART" id="SM00283">
    <property type="entry name" value="MA"/>
    <property type="match status" value="1"/>
</dbReference>
<sequence length="680" mass="73403">MQNSPSTRERLESSLAEAENGIQTFSSVVDKELILSEVLTYDPNQFFELSNRSLDANFALYDSTAKVLDDLLQARVDRYTSQRNLVLAVVALLFILAGTVQVIVLRDVVARLREANAYLGRIQEGHLDFQIPPIGKDEFGILLGSLDAMRGALLERISTERRVANENLRVKIGLDNVATNVMLADQDFRIIYLNRSMQQMFQRTESDIQQSLPQFRAAQVEGANMDLFHKNGAHQRNLLGQLQGSHTSEIKLGRRTFVLTATPVLTESGERLGYAVEWMDRTAEVAVQQEVSQIVDAAAKGDYGHRLELENKQGFFRHLSEGINALLQTSQNALNDLAEMLSRLARGDLTRRIEAEYAGTFGRLKDDANATVDQLAEIIERIAVAADTINTAAQEIATGNTDLSSRTEEQASSLEETASSMEELTGIVKQNADNARSANELASSAQDVAEKGGAVVGQVVATMGAIHQSSSKISDIIGVIDGIAFQTNILALNAAVEAARAGEQGRGFAVVASEVRSLAQRSAAAAKEIKVLISDSVEKVAVGSKLVDSAGQTMGEIVVAIKQVAQIMNDIAAASREQSSGIEQVGKAVSQMDEVTQQNAALVEEAAAAAESLEEQAKSLMEAVSIFRLEGAKGEAKASRAAKPAQVLLAAEDKGRPAPNHMGGRAVKVPASLDDEWEEF</sequence>
<proteinExistence type="inferred from homology"/>
<dbReference type="InterPro" id="IPR000014">
    <property type="entry name" value="PAS"/>
</dbReference>
<feature type="region of interest" description="Disordered" evidence="6">
    <location>
        <begin position="400"/>
        <end position="420"/>
    </location>
</feature>
<dbReference type="PANTHER" id="PTHR43531">
    <property type="entry name" value="PROTEIN ICFG"/>
    <property type="match status" value="1"/>
</dbReference>
<feature type="domain" description="Methyl-accepting transducer" evidence="8">
    <location>
        <begin position="385"/>
        <end position="614"/>
    </location>
</feature>
<dbReference type="PROSITE" id="PS50885">
    <property type="entry name" value="HAMP"/>
    <property type="match status" value="2"/>
</dbReference>
<feature type="region of interest" description="Disordered" evidence="6">
    <location>
        <begin position="654"/>
        <end position="680"/>
    </location>
</feature>
<dbReference type="Pfam" id="PF18947">
    <property type="entry name" value="HAMP_2"/>
    <property type="match status" value="1"/>
</dbReference>
<dbReference type="CDD" id="cd06225">
    <property type="entry name" value="HAMP"/>
    <property type="match status" value="1"/>
</dbReference>
<gene>
    <name evidence="10" type="ORF">Azoinq_11010</name>
</gene>
<dbReference type="KEGG" id="aiq:Azoinq_11010"/>
<accession>A0A975XW67</accession>
<dbReference type="GO" id="GO:0005886">
    <property type="term" value="C:plasma membrane"/>
    <property type="evidence" value="ECO:0007669"/>
    <property type="project" value="TreeGrafter"/>
</dbReference>
<evidence type="ECO:0000313" key="11">
    <source>
        <dbReference type="Proteomes" id="UP000683428"/>
    </source>
</evidence>
<keyword evidence="7" id="KW-1133">Transmembrane helix</keyword>
<protein>
    <submittedName>
        <fullName evidence="10">HAMP domain-containing protein</fullName>
    </submittedName>
</protein>
<dbReference type="GO" id="GO:0004888">
    <property type="term" value="F:transmembrane signaling receptor activity"/>
    <property type="evidence" value="ECO:0007669"/>
    <property type="project" value="TreeGrafter"/>
</dbReference>
<evidence type="ECO:0000259" key="8">
    <source>
        <dbReference type="PROSITE" id="PS50111"/>
    </source>
</evidence>
<dbReference type="GO" id="GO:0007165">
    <property type="term" value="P:signal transduction"/>
    <property type="evidence" value="ECO:0007669"/>
    <property type="project" value="UniProtKB-KW"/>
</dbReference>
<dbReference type="EMBL" id="CP064782">
    <property type="protein sequence ID" value="QWT50535.1"/>
    <property type="molecule type" value="Genomic_DNA"/>
</dbReference>
<feature type="coiled-coil region" evidence="5">
    <location>
        <begin position="592"/>
        <end position="630"/>
    </location>
</feature>
<keyword evidence="5" id="KW-0175">Coiled coil</keyword>
<dbReference type="AlphaFoldDB" id="A0A975XW67"/>
<dbReference type="InterPro" id="IPR051310">
    <property type="entry name" value="MCP_chemotaxis"/>
</dbReference>
<evidence type="ECO:0000313" key="10">
    <source>
        <dbReference type="EMBL" id="QWT50535.1"/>
    </source>
</evidence>
<dbReference type="Pfam" id="PF00672">
    <property type="entry name" value="HAMP"/>
    <property type="match status" value="1"/>
</dbReference>
<feature type="transmembrane region" description="Helical" evidence="7">
    <location>
        <begin position="85"/>
        <end position="105"/>
    </location>
</feature>